<protein>
    <submittedName>
        <fullName evidence="1">Uncharacterized protein</fullName>
    </submittedName>
</protein>
<dbReference type="Proteomes" id="UP000046784">
    <property type="component" value="Unassembled WGS sequence"/>
</dbReference>
<evidence type="ECO:0000313" key="2">
    <source>
        <dbReference type="Proteomes" id="UP000046784"/>
    </source>
</evidence>
<comment type="caution">
    <text evidence="1">The sequence shown here is derived from an EMBL/GenBank/DDBJ whole genome shotgun (WGS) entry which is preliminary data.</text>
</comment>
<dbReference type="EMBL" id="CGCB01000007">
    <property type="protein sequence ID" value="CFQ96877.1"/>
    <property type="molecule type" value="Genomic_DNA"/>
</dbReference>
<proteinExistence type="predicted"/>
<reference evidence="1 2" key="1">
    <citation type="submission" date="2015-03" db="EMBL/GenBank/DDBJ databases">
        <authorList>
            <consortium name="Pathogen Informatics"/>
            <person name="Murphy D."/>
        </authorList>
    </citation>
    <scope>NUCLEOTIDE SEQUENCE [LARGE SCALE GENOMIC DNA]</scope>
    <source>
        <strain evidence="1 2">3400/83</strain>
    </source>
</reference>
<dbReference type="AlphaFoldDB" id="A0AAI8ZQ81"/>
<gene>
    <name evidence="1" type="ORF">ERS008524_01601</name>
</gene>
<accession>A0AAI8ZQ81</accession>
<name>A0AAI8ZQ81_YERFR</name>
<evidence type="ECO:0000313" key="1">
    <source>
        <dbReference type="EMBL" id="CFQ96877.1"/>
    </source>
</evidence>
<organism evidence="1 2">
    <name type="scientific">Yersinia frederiksenii</name>
    <dbReference type="NCBI Taxonomy" id="29484"/>
    <lineage>
        <taxon>Bacteria</taxon>
        <taxon>Pseudomonadati</taxon>
        <taxon>Pseudomonadota</taxon>
        <taxon>Gammaproteobacteria</taxon>
        <taxon>Enterobacterales</taxon>
        <taxon>Yersiniaceae</taxon>
        <taxon>Yersinia</taxon>
    </lineage>
</organism>
<sequence>MAKILACKISIKWWVIPYLHTLNIFCFIFATEPNIDAIGNFIVKHGVKTEIV</sequence>